<dbReference type="AlphaFoldDB" id="A0A0F9HCI3"/>
<accession>A0A0F9HCI3</accession>
<gene>
    <name evidence="1" type="ORF">LCGC14_2015250</name>
</gene>
<dbReference type="InterPro" id="IPR044000">
    <property type="entry name" value="Phage_tube_2"/>
</dbReference>
<dbReference type="EMBL" id="LAZR01023185">
    <property type="protein sequence ID" value="KKL79400.1"/>
    <property type="molecule type" value="Genomic_DNA"/>
</dbReference>
<protein>
    <submittedName>
        <fullName evidence="1">Uncharacterized protein</fullName>
    </submittedName>
</protein>
<reference evidence="1" key="1">
    <citation type="journal article" date="2015" name="Nature">
        <title>Complex archaea that bridge the gap between prokaryotes and eukaryotes.</title>
        <authorList>
            <person name="Spang A."/>
            <person name="Saw J.H."/>
            <person name="Jorgensen S.L."/>
            <person name="Zaremba-Niedzwiedzka K."/>
            <person name="Martijn J."/>
            <person name="Lind A.E."/>
            <person name="van Eijk R."/>
            <person name="Schleper C."/>
            <person name="Guy L."/>
            <person name="Ettema T.J."/>
        </authorList>
    </citation>
    <scope>NUCLEOTIDE SEQUENCE</scope>
</reference>
<evidence type="ECO:0000313" key="1">
    <source>
        <dbReference type="EMBL" id="KKL79400.1"/>
    </source>
</evidence>
<sequence>ATAFPVGGKYPWSVGSVSIGGAAKTEVMDMTITIDEAIEPMYTLNGSVFPSRTKRTGFRTVAIEGTVKFDDQVEFQQFISDAEQALIVTMVGATVSSGFTEDFTIRAPLLRYSEFKPSLAGPGQVEVGFTARGIYSVTSATALQLTLVNTLAGY</sequence>
<name>A0A0F9HCI3_9ZZZZ</name>
<proteinExistence type="predicted"/>
<comment type="caution">
    <text evidence="1">The sequence shown here is derived from an EMBL/GenBank/DDBJ whole genome shotgun (WGS) entry which is preliminary data.</text>
</comment>
<dbReference type="Pfam" id="PF18906">
    <property type="entry name" value="Phage_tube_2"/>
    <property type="match status" value="1"/>
</dbReference>
<feature type="non-terminal residue" evidence="1">
    <location>
        <position position="1"/>
    </location>
</feature>
<organism evidence="1">
    <name type="scientific">marine sediment metagenome</name>
    <dbReference type="NCBI Taxonomy" id="412755"/>
    <lineage>
        <taxon>unclassified sequences</taxon>
        <taxon>metagenomes</taxon>
        <taxon>ecological metagenomes</taxon>
    </lineage>
</organism>